<dbReference type="Proteomes" id="UP000234681">
    <property type="component" value="Chromosome 8"/>
</dbReference>
<gene>
    <name evidence="2" type="ORF">rCG_25067</name>
</gene>
<evidence type="ECO:0000313" key="2">
    <source>
        <dbReference type="EMBL" id="EDL77569.1"/>
    </source>
</evidence>
<sequence length="51" mass="5800">MQRSSRDHLTSPHWEGNSLPSRPRTIPVCGRARLCRDDSLEPSFQATVPRP</sequence>
<feature type="region of interest" description="Disordered" evidence="1">
    <location>
        <begin position="1"/>
        <end position="26"/>
    </location>
</feature>
<protein>
    <submittedName>
        <fullName evidence="2">RCG25067</fullName>
    </submittedName>
</protein>
<dbReference type="EMBL" id="CH473954">
    <property type="protein sequence ID" value="EDL77569.1"/>
    <property type="molecule type" value="Genomic_DNA"/>
</dbReference>
<proteinExistence type="predicted"/>
<dbReference type="AlphaFoldDB" id="A6I208"/>
<evidence type="ECO:0000313" key="3">
    <source>
        <dbReference type="Proteomes" id="UP000234681"/>
    </source>
</evidence>
<evidence type="ECO:0000256" key="1">
    <source>
        <dbReference type="SAM" id="MobiDB-lite"/>
    </source>
</evidence>
<organism evidence="2 3">
    <name type="scientific">Rattus norvegicus</name>
    <name type="common">Rat</name>
    <dbReference type="NCBI Taxonomy" id="10116"/>
    <lineage>
        <taxon>Eukaryota</taxon>
        <taxon>Metazoa</taxon>
        <taxon>Chordata</taxon>
        <taxon>Craniata</taxon>
        <taxon>Vertebrata</taxon>
        <taxon>Euteleostomi</taxon>
        <taxon>Mammalia</taxon>
        <taxon>Eutheria</taxon>
        <taxon>Euarchontoglires</taxon>
        <taxon>Glires</taxon>
        <taxon>Rodentia</taxon>
        <taxon>Myomorpha</taxon>
        <taxon>Muroidea</taxon>
        <taxon>Muridae</taxon>
        <taxon>Murinae</taxon>
        <taxon>Rattus</taxon>
    </lineage>
</organism>
<accession>A6I208</accession>
<name>A6I208_RAT</name>
<reference evidence="2 3" key="1">
    <citation type="submission" date="2005-09" db="EMBL/GenBank/DDBJ databases">
        <authorList>
            <person name="Mural R.J."/>
            <person name="Li P.W."/>
            <person name="Adams M.D."/>
            <person name="Amanatides P.G."/>
            <person name="Baden-Tillson H."/>
            <person name="Barnstead M."/>
            <person name="Chin S.H."/>
            <person name="Dew I."/>
            <person name="Evans C.A."/>
            <person name="Ferriera S."/>
            <person name="Flanigan M."/>
            <person name="Fosler C."/>
            <person name="Glodek A."/>
            <person name="Gu Z."/>
            <person name="Holt R.A."/>
            <person name="Jennings D."/>
            <person name="Kraft C.L."/>
            <person name="Lu F."/>
            <person name="Nguyen T."/>
            <person name="Nusskern D.R."/>
            <person name="Pfannkoch C.M."/>
            <person name="Sitter C."/>
            <person name="Sutton G.G."/>
            <person name="Venter J.C."/>
            <person name="Wang Z."/>
            <person name="Woodage T."/>
            <person name="Zheng X.H."/>
            <person name="Zhong F."/>
        </authorList>
    </citation>
    <scope>NUCLEOTIDE SEQUENCE [LARGE SCALE GENOMIC DNA]</scope>
    <source>
        <strain>BN</strain>
        <strain evidence="3">Sprague-Dawley</strain>
    </source>
</reference>
<feature type="compositionally biased region" description="Basic and acidic residues" evidence="1">
    <location>
        <begin position="1"/>
        <end position="10"/>
    </location>
</feature>